<dbReference type="Proteomes" id="UP000838821">
    <property type="component" value="Unassembled WGS sequence"/>
</dbReference>
<keyword evidence="2" id="KW-0732">Signal</keyword>
<feature type="compositionally biased region" description="Basic and acidic residues" evidence="1">
    <location>
        <begin position="317"/>
        <end position="373"/>
    </location>
</feature>
<dbReference type="RefSeq" id="WP_236286873.1">
    <property type="nucleotide sequence ID" value="NZ_CAKMMW010000004.1"/>
</dbReference>
<proteinExistence type="predicted"/>
<dbReference type="InterPro" id="IPR043725">
    <property type="entry name" value="DUF5667"/>
</dbReference>
<feature type="region of interest" description="Disordered" evidence="1">
    <location>
        <begin position="252"/>
        <end position="373"/>
    </location>
</feature>
<dbReference type="EMBL" id="CAKMMW010000004">
    <property type="protein sequence ID" value="CAH1202292.1"/>
    <property type="molecule type" value="Genomic_DNA"/>
</dbReference>
<protein>
    <recommendedName>
        <fullName evidence="3">DUF5667 domain-containing protein</fullName>
    </recommendedName>
</protein>
<sequence length="373" mass="40361">MKVTFTKEPKKYKFLKKSAMLSILVFSVGTSSVFASEMSTPTPSSTPASVSVTQNMTETTTSLLPGDFFYFVKTMYENIRLALTVNDVKEARLLAAFAKERLAEANALLAKGKTDEASLTLQKSLEIQQNAIQKTEQASGFSAAETSAPAATASPSVNAEAATSTTQIAANPASEKIVESEQTETEDVNVSEKEVKNSEQLLKVKTDLQHNILALASVLEKVGNPKAQSSLMKNIEKSFAHLDKKLSKIEKKTQQVKTNDDVTAKAEQQPAPSVVPSPVQITVPSETPSSVPTPVQSPVQSPVVSQVINESVSVQVKQKDSVEEKADHTQKSKDKQDLDKSDQAKEKRNNSQHGSSEKENGNGHDKNKGNNQE</sequence>
<feature type="compositionally biased region" description="Low complexity" evidence="1">
    <location>
        <begin position="268"/>
        <end position="316"/>
    </location>
</feature>
<keyword evidence="5" id="KW-1185">Reference proteome</keyword>
<evidence type="ECO:0000256" key="1">
    <source>
        <dbReference type="SAM" id="MobiDB-lite"/>
    </source>
</evidence>
<name>A0ABN8G7W9_9BACL</name>
<feature type="region of interest" description="Disordered" evidence="1">
    <location>
        <begin position="171"/>
        <end position="190"/>
    </location>
</feature>
<reference evidence="4" key="1">
    <citation type="submission" date="2022-01" db="EMBL/GenBank/DDBJ databases">
        <authorList>
            <person name="Criscuolo A."/>
        </authorList>
    </citation>
    <scope>NUCLEOTIDE SEQUENCE</scope>
    <source>
        <strain evidence="4">CIP111891</strain>
    </source>
</reference>
<feature type="signal peptide" evidence="2">
    <location>
        <begin position="1"/>
        <end position="35"/>
    </location>
</feature>
<evidence type="ECO:0000256" key="2">
    <source>
        <dbReference type="SAM" id="SignalP"/>
    </source>
</evidence>
<feature type="domain" description="DUF5667" evidence="3">
    <location>
        <begin position="63"/>
        <end position="207"/>
    </location>
</feature>
<evidence type="ECO:0000313" key="5">
    <source>
        <dbReference type="Proteomes" id="UP000838821"/>
    </source>
</evidence>
<comment type="caution">
    <text evidence="4">The sequence shown here is derived from an EMBL/GenBank/DDBJ whole genome shotgun (WGS) entry which is preliminary data.</text>
</comment>
<evidence type="ECO:0000313" key="4">
    <source>
        <dbReference type="EMBL" id="CAH1202292.1"/>
    </source>
</evidence>
<evidence type="ECO:0000259" key="3">
    <source>
        <dbReference type="Pfam" id="PF18915"/>
    </source>
</evidence>
<accession>A0ABN8G7W9</accession>
<feature type="compositionally biased region" description="Basic and acidic residues" evidence="1">
    <location>
        <begin position="252"/>
        <end position="264"/>
    </location>
</feature>
<feature type="chain" id="PRO_5045863045" description="DUF5667 domain-containing protein" evidence="2">
    <location>
        <begin position="36"/>
        <end position="373"/>
    </location>
</feature>
<dbReference type="Pfam" id="PF18915">
    <property type="entry name" value="DUF5667"/>
    <property type="match status" value="1"/>
</dbReference>
<gene>
    <name evidence="4" type="ORF">PAECIP111891_02121</name>
</gene>
<organism evidence="4 5">
    <name type="scientific">Paenibacillus allorhizoplanae</name>
    <dbReference type="NCBI Taxonomy" id="2905648"/>
    <lineage>
        <taxon>Bacteria</taxon>
        <taxon>Bacillati</taxon>
        <taxon>Bacillota</taxon>
        <taxon>Bacilli</taxon>
        <taxon>Bacillales</taxon>
        <taxon>Paenibacillaceae</taxon>
        <taxon>Paenibacillus</taxon>
    </lineage>
</organism>